<dbReference type="OrthoDB" id="10612827at2759"/>
<gene>
    <name evidence="1" type="ORF">Pfra01_000671800</name>
</gene>
<dbReference type="Proteomes" id="UP001165121">
    <property type="component" value="Unassembled WGS sequence"/>
</dbReference>
<protein>
    <submittedName>
        <fullName evidence="1">Unnamed protein product</fullName>
    </submittedName>
</protein>
<comment type="caution">
    <text evidence="1">The sequence shown here is derived from an EMBL/GenBank/DDBJ whole genome shotgun (WGS) entry which is preliminary data.</text>
</comment>
<organism evidence="1 2">
    <name type="scientific">Phytophthora fragariaefolia</name>
    <dbReference type="NCBI Taxonomy" id="1490495"/>
    <lineage>
        <taxon>Eukaryota</taxon>
        <taxon>Sar</taxon>
        <taxon>Stramenopiles</taxon>
        <taxon>Oomycota</taxon>
        <taxon>Peronosporomycetes</taxon>
        <taxon>Peronosporales</taxon>
        <taxon>Peronosporaceae</taxon>
        <taxon>Phytophthora</taxon>
    </lineage>
</organism>
<reference evidence="1" key="1">
    <citation type="submission" date="2023-04" db="EMBL/GenBank/DDBJ databases">
        <title>Phytophthora fragariaefolia NBRC 109709.</title>
        <authorList>
            <person name="Ichikawa N."/>
            <person name="Sato H."/>
            <person name="Tonouchi N."/>
        </authorList>
    </citation>
    <scope>NUCLEOTIDE SEQUENCE</scope>
    <source>
        <strain evidence="1">NBRC 109709</strain>
    </source>
</reference>
<sequence>MRCSSVGCTLVDVDVTAPCCICGKPVHHVCSNDISGDEEPSKRYGGCIFGSFGLLNLTQSVYRFWSPICLLNYRSSNTTKSESTPVSSQGVAPSEETMEMSDMELRLLQGEEVSEQTEQAMEEANVVRDADAVVDRWLALRVNWAGVAEQQYTK</sequence>
<dbReference type="AlphaFoldDB" id="A0A9W6UCC7"/>
<keyword evidence="2" id="KW-1185">Reference proteome</keyword>
<proteinExistence type="predicted"/>
<evidence type="ECO:0000313" key="1">
    <source>
        <dbReference type="EMBL" id="GMF30369.1"/>
    </source>
</evidence>
<accession>A0A9W6UCC7</accession>
<evidence type="ECO:0000313" key="2">
    <source>
        <dbReference type="Proteomes" id="UP001165121"/>
    </source>
</evidence>
<dbReference type="EMBL" id="BSXT01000575">
    <property type="protein sequence ID" value="GMF30369.1"/>
    <property type="molecule type" value="Genomic_DNA"/>
</dbReference>
<name>A0A9W6UCC7_9STRA</name>